<accession>A0A0L8GBR7</accession>
<feature type="region of interest" description="Disordered" evidence="1">
    <location>
        <begin position="69"/>
        <end position="89"/>
    </location>
</feature>
<sequence>MQTVLNAEKFRSFSVEKVKESEPPVIVDNNEKNFIIFIAVIVVLVFILIIMLILFYTSSRRLYRKLRAAKTATNPPDETPEDAYPGTNLYSDGQINPLYNNFDENDMGGPLPDKESLNKFDGMYHKNINAAPDNFNNFDDDPTYSMPEDNSKLDLDSVIKERDAEMNRANNNSMTPYYNPDPDLDVEATEV</sequence>
<proteinExistence type="predicted"/>
<evidence type="ECO:0000256" key="1">
    <source>
        <dbReference type="SAM" id="MobiDB-lite"/>
    </source>
</evidence>
<evidence type="ECO:0000313" key="3">
    <source>
        <dbReference type="EMBL" id="KOF74368.1"/>
    </source>
</evidence>
<keyword evidence="2" id="KW-1133">Transmembrane helix</keyword>
<organism evidence="3">
    <name type="scientific">Octopus bimaculoides</name>
    <name type="common">California two-spotted octopus</name>
    <dbReference type="NCBI Taxonomy" id="37653"/>
    <lineage>
        <taxon>Eukaryota</taxon>
        <taxon>Metazoa</taxon>
        <taxon>Spiralia</taxon>
        <taxon>Lophotrochozoa</taxon>
        <taxon>Mollusca</taxon>
        <taxon>Cephalopoda</taxon>
        <taxon>Coleoidea</taxon>
        <taxon>Octopodiformes</taxon>
        <taxon>Octopoda</taxon>
        <taxon>Incirrata</taxon>
        <taxon>Octopodidae</taxon>
        <taxon>Octopus</taxon>
    </lineage>
</organism>
<protein>
    <submittedName>
        <fullName evidence="3">Uncharacterized protein</fullName>
    </submittedName>
</protein>
<keyword evidence="2" id="KW-0812">Transmembrane</keyword>
<reference evidence="3" key="1">
    <citation type="submission" date="2015-07" db="EMBL/GenBank/DDBJ databases">
        <title>MeaNS - Measles Nucleotide Surveillance Program.</title>
        <authorList>
            <person name="Tran T."/>
            <person name="Druce J."/>
        </authorList>
    </citation>
    <scope>NUCLEOTIDE SEQUENCE</scope>
    <source>
        <strain evidence="3">UCB-OBI-ISO-001</strain>
        <tissue evidence="3">Gonad</tissue>
    </source>
</reference>
<evidence type="ECO:0000256" key="2">
    <source>
        <dbReference type="SAM" id="Phobius"/>
    </source>
</evidence>
<dbReference type="EMBL" id="KQ422722">
    <property type="protein sequence ID" value="KOF74368.1"/>
    <property type="molecule type" value="Genomic_DNA"/>
</dbReference>
<dbReference type="AlphaFoldDB" id="A0A0L8GBR7"/>
<name>A0A0L8GBR7_OCTBM</name>
<keyword evidence="2" id="KW-0472">Membrane</keyword>
<feature type="region of interest" description="Disordered" evidence="1">
    <location>
        <begin position="169"/>
        <end position="191"/>
    </location>
</feature>
<feature type="transmembrane region" description="Helical" evidence="2">
    <location>
        <begin position="34"/>
        <end position="57"/>
    </location>
</feature>
<dbReference type="KEGG" id="obi:106877917"/>
<gene>
    <name evidence="3" type="ORF">OCBIM_22036358mg</name>
</gene>
<feature type="compositionally biased region" description="Acidic residues" evidence="1">
    <location>
        <begin position="182"/>
        <end position="191"/>
    </location>
</feature>